<feature type="compositionally biased region" description="Pro residues" evidence="1">
    <location>
        <begin position="18"/>
        <end position="37"/>
    </location>
</feature>
<name>A0A5P2APV1_STRVZ</name>
<accession>A0A5P2APV1</accession>
<dbReference type="Proteomes" id="UP000324106">
    <property type="component" value="Chromosome"/>
</dbReference>
<dbReference type="Pfam" id="PF19136">
    <property type="entry name" value="DUF5819"/>
    <property type="match status" value="1"/>
</dbReference>
<evidence type="ECO:0000256" key="1">
    <source>
        <dbReference type="SAM" id="MobiDB-lite"/>
    </source>
</evidence>
<organism evidence="3 4">
    <name type="scientific">Streptomyces venezuelae</name>
    <dbReference type="NCBI Taxonomy" id="54571"/>
    <lineage>
        <taxon>Bacteria</taxon>
        <taxon>Bacillati</taxon>
        <taxon>Actinomycetota</taxon>
        <taxon>Actinomycetes</taxon>
        <taxon>Kitasatosporales</taxon>
        <taxon>Streptomycetaceae</taxon>
        <taxon>Streptomyces</taxon>
    </lineage>
</organism>
<dbReference type="OrthoDB" id="9342777at2"/>
<evidence type="ECO:0000313" key="3">
    <source>
        <dbReference type="EMBL" id="QES20203.1"/>
    </source>
</evidence>
<dbReference type="AlphaFoldDB" id="A0A5P2APV1"/>
<reference evidence="3 4" key="1">
    <citation type="submission" date="2018-05" db="EMBL/GenBank/DDBJ databases">
        <title>Streptomyces venezuelae.</title>
        <authorList>
            <person name="Kim W."/>
            <person name="Lee N."/>
            <person name="Cho B.-K."/>
        </authorList>
    </citation>
    <scope>NUCLEOTIDE SEQUENCE [LARGE SCALE GENOMIC DNA]</scope>
    <source>
        <strain evidence="3 4">ATCC 15068</strain>
    </source>
</reference>
<dbReference type="InterPro" id="IPR043857">
    <property type="entry name" value="DUF5819"/>
</dbReference>
<proteinExistence type="predicted"/>
<sequence>MESSRERTAVRSISAVPPQAPPPPGPDDGDAPAPPTPDEARRWSRASVAALSATAVLLACALVTHLGMLFLSVAPRNALSVEHRDTVDAYVQPEFGQDWKLFAPNPLQRNEAVGARVNTIAADGRPHASEWINLTDRDIETIRGNPAPSHADQNMLRRAWDTYIDTHGVTDDRPKGVRGTMARDYLKRVVLQRLGRTLNGEHIVSLQVGGRFTMVDPPAWSSEEPSDTTDYRLLPWWKVTDQDYRSL</sequence>
<keyword evidence="2" id="KW-1133">Transmembrane helix</keyword>
<evidence type="ECO:0000313" key="4">
    <source>
        <dbReference type="Proteomes" id="UP000324106"/>
    </source>
</evidence>
<dbReference type="RefSeq" id="WP_150266743.1">
    <property type="nucleotide sequence ID" value="NZ_CP029194.1"/>
</dbReference>
<feature type="transmembrane region" description="Helical" evidence="2">
    <location>
        <begin position="48"/>
        <end position="71"/>
    </location>
</feature>
<keyword evidence="2" id="KW-0472">Membrane</keyword>
<dbReference type="EMBL" id="CP029194">
    <property type="protein sequence ID" value="QES20203.1"/>
    <property type="molecule type" value="Genomic_DNA"/>
</dbReference>
<evidence type="ECO:0000256" key="2">
    <source>
        <dbReference type="SAM" id="Phobius"/>
    </source>
</evidence>
<keyword evidence="2" id="KW-0812">Transmembrane</keyword>
<feature type="region of interest" description="Disordered" evidence="1">
    <location>
        <begin position="1"/>
        <end position="42"/>
    </location>
</feature>
<gene>
    <name evidence="3" type="ORF">DEJ46_14695</name>
</gene>
<protein>
    <submittedName>
        <fullName evidence="3">Uncharacterized protein</fullName>
    </submittedName>
</protein>